<feature type="region of interest" description="Disordered" evidence="1">
    <location>
        <begin position="159"/>
        <end position="178"/>
    </location>
</feature>
<organism evidence="2 3">
    <name type="scientific">Polyangium spumosum</name>
    <dbReference type="NCBI Taxonomy" id="889282"/>
    <lineage>
        <taxon>Bacteria</taxon>
        <taxon>Pseudomonadati</taxon>
        <taxon>Myxococcota</taxon>
        <taxon>Polyangia</taxon>
        <taxon>Polyangiales</taxon>
        <taxon>Polyangiaceae</taxon>
        <taxon>Polyangium</taxon>
    </lineage>
</organism>
<name>A0A6N7PGI7_9BACT</name>
<dbReference type="Proteomes" id="UP000440224">
    <property type="component" value="Unassembled WGS sequence"/>
</dbReference>
<keyword evidence="3" id="KW-1185">Reference proteome</keyword>
<gene>
    <name evidence="2" type="ORF">GF068_04400</name>
</gene>
<accession>A0A6N7PGI7</accession>
<dbReference type="EMBL" id="WJIE01000001">
    <property type="protein sequence ID" value="MRG91163.1"/>
    <property type="molecule type" value="Genomic_DNA"/>
</dbReference>
<evidence type="ECO:0000313" key="3">
    <source>
        <dbReference type="Proteomes" id="UP000440224"/>
    </source>
</evidence>
<protein>
    <submittedName>
        <fullName evidence="2">Uncharacterized protein</fullName>
    </submittedName>
</protein>
<evidence type="ECO:0000256" key="1">
    <source>
        <dbReference type="SAM" id="MobiDB-lite"/>
    </source>
</evidence>
<evidence type="ECO:0000313" key="2">
    <source>
        <dbReference type="EMBL" id="MRG91163.1"/>
    </source>
</evidence>
<comment type="caution">
    <text evidence="2">The sequence shown here is derived from an EMBL/GenBank/DDBJ whole genome shotgun (WGS) entry which is preliminary data.</text>
</comment>
<reference evidence="2 3" key="1">
    <citation type="submission" date="2019-10" db="EMBL/GenBank/DDBJ databases">
        <title>A soil myxobacterium in the family Polyangiaceae.</title>
        <authorList>
            <person name="Li Y."/>
            <person name="Wang J."/>
        </authorList>
    </citation>
    <scope>NUCLEOTIDE SEQUENCE [LARGE SCALE GENOMIC DNA]</scope>
    <source>
        <strain evidence="2 3">DSM 14734</strain>
    </source>
</reference>
<dbReference type="RefSeq" id="WP_153817989.1">
    <property type="nucleotide sequence ID" value="NZ_WJIE01000001.1"/>
</dbReference>
<dbReference type="OrthoDB" id="5521411at2"/>
<proteinExistence type="predicted"/>
<sequence length="366" mass="42053">MFSEFAEASKVVILKSIDWTWSFTSIVDDYRRLEAEFVARMGDSAFGVLETKRRIAENILSLAHSRHPPFEVCREAWNDLVRLGFAESFIEYLMTWTYADCCAYDEKPAEGLAVLEPLLADLERQREERMAAQQSTEFQDHYIEYLGDLRDELRAQQRGELSPGRTTRRMDDAYQPTPEEEKIDELYDELSRACSAVYKTFARSLDRSFAEVAADYKRIEADIVGRAGEGEAFQAFVLEVRQTIAEYLLKAAYMLEQPFQVCREAWNDLVCLGFRRISERCWMTQHYAESCEFNQKPEEGVAVLEPLLAELERGLEAELARRSEARAKLEPPGGAPSPSFYRDWIKSLAKLRDKLEAERKGDAAPG</sequence>
<dbReference type="AlphaFoldDB" id="A0A6N7PGI7"/>